<accession>A0A5Q0H034</accession>
<reference evidence="2" key="1">
    <citation type="journal article" date="2021" name="Curr. Microbiol.">
        <title>Complete genome of nocamycin-producing strain Saccharothrix syringae NRRL B-16468 reveals the biosynthetic potential for secondary metabolites.</title>
        <authorList>
            <person name="Mo X."/>
            <person name="Yang S."/>
        </authorList>
    </citation>
    <scope>NUCLEOTIDE SEQUENCE [LARGE SCALE GENOMIC DNA]</scope>
    <source>
        <strain evidence="2">ATCC 51364 / DSM 43886 / JCM 6844 / KCTC 9398 / NBRC 14523 / NRRL B-16468 / INA 2240</strain>
    </source>
</reference>
<gene>
    <name evidence="1" type="ORF">EKG83_21040</name>
</gene>
<dbReference type="InterPro" id="IPR012337">
    <property type="entry name" value="RNaseH-like_sf"/>
</dbReference>
<dbReference type="AlphaFoldDB" id="A0A5Q0H034"/>
<evidence type="ECO:0008006" key="3">
    <source>
        <dbReference type="Google" id="ProtNLM"/>
    </source>
</evidence>
<dbReference type="SUPFAM" id="SSF53098">
    <property type="entry name" value="Ribonuclease H-like"/>
    <property type="match status" value="1"/>
</dbReference>
<dbReference type="EMBL" id="CP034550">
    <property type="protein sequence ID" value="QFZ19586.1"/>
    <property type="molecule type" value="Genomic_DNA"/>
</dbReference>
<protein>
    <recommendedName>
        <fullName evidence="3">Integrase catalytic domain-containing protein</fullName>
    </recommendedName>
</protein>
<dbReference type="Proteomes" id="UP000325787">
    <property type="component" value="Chromosome"/>
</dbReference>
<sequence>MDLCSRRLVGWAVADHMCVDLVLDALHAAERTRGSLAGAIFHGDHGAQGGFNWSSQHPDLGCVRRGDGGLE</sequence>
<proteinExistence type="predicted"/>
<dbReference type="OrthoDB" id="3254719at2"/>
<dbReference type="KEGG" id="ssyi:EKG83_21040"/>
<evidence type="ECO:0000313" key="1">
    <source>
        <dbReference type="EMBL" id="QFZ19586.1"/>
    </source>
</evidence>
<keyword evidence="2" id="KW-1185">Reference proteome</keyword>
<organism evidence="1 2">
    <name type="scientific">Saccharothrix syringae</name>
    <name type="common">Nocardiopsis syringae</name>
    <dbReference type="NCBI Taxonomy" id="103733"/>
    <lineage>
        <taxon>Bacteria</taxon>
        <taxon>Bacillati</taxon>
        <taxon>Actinomycetota</taxon>
        <taxon>Actinomycetes</taxon>
        <taxon>Pseudonocardiales</taxon>
        <taxon>Pseudonocardiaceae</taxon>
        <taxon>Saccharothrix</taxon>
    </lineage>
</organism>
<name>A0A5Q0H034_SACSY</name>
<evidence type="ECO:0000313" key="2">
    <source>
        <dbReference type="Proteomes" id="UP000325787"/>
    </source>
</evidence>